<evidence type="ECO:0000256" key="7">
    <source>
        <dbReference type="RuleBase" id="RU000405"/>
    </source>
</evidence>
<protein>
    <recommendedName>
        <fullName evidence="9">Guanylate cyclase domain-containing protein</fullName>
    </recommendedName>
</protein>
<feature type="compositionally biased region" description="Basic and acidic residues" evidence="8">
    <location>
        <begin position="836"/>
        <end position="845"/>
    </location>
</feature>
<feature type="region of interest" description="Disordered" evidence="8">
    <location>
        <begin position="1377"/>
        <end position="1413"/>
    </location>
</feature>
<keyword evidence="6 7" id="KW-0456">Lyase</keyword>
<gene>
    <name evidence="10" type="ORF">Agub_g15300</name>
</gene>
<feature type="region of interest" description="Disordered" evidence="8">
    <location>
        <begin position="558"/>
        <end position="584"/>
    </location>
</feature>
<dbReference type="SUPFAM" id="SSF55073">
    <property type="entry name" value="Nucleotide cyclase"/>
    <property type="match status" value="1"/>
</dbReference>
<feature type="compositionally biased region" description="Polar residues" evidence="8">
    <location>
        <begin position="558"/>
        <end position="575"/>
    </location>
</feature>
<dbReference type="GO" id="GO:0035556">
    <property type="term" value="P:intracellular signal transduction"/>
    <property type="evidence" value="ECO:0007669"/>
    <property type="project" value="InterPro"/>
</dbReference>
<evidence type="ECO:0000256" key="2">
    <source>
        <dbReference type="ARBA" id="ARBA00022692"/>
    </source>
</evidence>
<evidence type="ECO:0000259" key="9">
    <source>
        <dbReference type="PROSITE" id="PS50125"/>
    </source>
</evidence>
<feature type="compositionally biased region" description="Polar residues" evidence="8">
    <location>
        <begin position="1403"/>
        <end position="1412"/>
    </location>
</feature>
<feature type="domain" description="Guanylate cyclase" evidence="9">
    <location>
        <begin position="1149"/>
        <end position="1292"/>
    </location>
</feature>
<dbReference type="Pfam" id="PF00211">
    <property type="entry name" value="Guanylate_cyc"/>
    <property type="match status" value="1"/>
</dbReference>
<evidence type="ECO:0000313" key="10">
    <source>
        <dbReference type="EMBL" id="GFR52675.1"/>
    </source>
</evidence>
<keyword evidence="3" id="KW-0547">Nucleotide-binding</keyword>
<feature type="region of interest" description="Disordered" evidence="8">
    <location>
        <begin position="1096"/>
        <end position="1130"/>
    </location>
</feature>
<evidence type="ECO:0000256" key="1">
    <source>
        <dbReference type="ARBA" id="ARBA00004370"/>
    </source>
</evidence>
<evidence type="ECO:0000256" key="5">
    <source>
        <dbReference type="ARBA" id="ARBA00023136"/>
    </source>
</evidence>
<reference evidence="10 11" key="1">
    <citation type="journal article" date="2021" name="Sci. Rep.">
        <title>Genome sequencing of the multicellular alga Astrephomene provides insights into convergent evolution of germ-soma differentiation.</title>
        <authorList>
            <person name="Yamashita S."/>
            <person name="Yamamoto K."/>
            <person name="Matsuzaki R."/>
            <person name="Suzuki S."/>
            <person name="Yamaguchi H."/>
            <person name="Hirooka S."/>
            <person name="Minakuchi Y."/>
            <person name="Miyagishima S."/>
            <person name="Kawachi M."/>
            <person name="Toyoda A."/>
            <person name="Nozaki H."/>
        </authorList>
    </citation>
    <scope>NUCLEOTIDE SEQUENCE [LARGE SCALE GENOMIC DNA]</scope>
    <source>
        <strain evidence="10 11">NIES-4017</strain>
    </source>
</reference>
<dbReference type="CDD" id="cd07302">
    <property type="entry name" value="CHD"/>
    <property type="match status" value="1"/>
</dbReference>
<feature type="region of interest" description="Disordered" evidence="8">
    <location>
        <begin position="787"/>
        <end position="856"/>
    </location>
</feature>
<feature type="region of interest" description="Disordered" evidence="8">
    <location>
        <begin position="484"/>
        <end position="516"/>
    </location>
</feature>
<evidence type="ECO:0000256" key="4">
    <source>
        <dbReference type="ARBA" id="ARBA00022989"/>
    </source>
</evidence>
<comment type="subcellular location">
    <subcellularLocation>
        <location evidence="1">Membrane</location>
    </subcellularLocation>
</comment>
<sequence>MGFFTKCFLAGNAHKATKDSSNNPKQSLSIVAEVLPPRTAVGPPSGIVGKEGIHAQKLHIAKEQDEQFRGQSKDGSGGIGVSAEEKHAVLQDAIAVESPPCGVSPVASQAQQQLRDAMVLASSPATITVVTHDGIVLHQNPQSKLYLGERDTVDDEDVLGLIFSLEPAKRIRMMEELSRAGGTGVWKAVVRVPPTLNRQPTDAVSICLSNVEMAAADCSPDFLDGHTYVSHSGVNSNLQHGERLTPASTTGGGWPFGAEGRSTLAADFLSNDDLRLSSGMPSSTYRPKRVVATATGIIAPPSALGAASGVPSPNVTGLRQGDSLTMATTEGPASLMLAGGSNSTMGSHPLARGCTVASTAASAAVPAAGAVEQSEPSWLCRQRARTATGITAAGGGHHNPRRLDSFTLSAGGGTATGVAALRAGSSRLLLAAPVGRVDSNNRMGSFNVSGSFDQTVGGTNSFVQDPLATSTFATLVGSAPVPVPPPPNNAAARSLPAPVVPSAAHSRGPDGAASISATGSEASAAAAAVAAAAAANAPAGCPSQRRLPRRTASCISANVNSDGTLGQGPPSQRTGIPSMPAPAPNASRALAFALSLGTSPLLQQQQQQITAAQPSPRGRVPVVGLRPASSTATGHFMLNTCHSGLPSASAAVASLNPRRNTMSFDYGGRALLAPRGAPLGGLSATMEPAFASECWVENAAGECADNLNHCVGGGPCKAGVDSVGVTGYGSFNGGRNCAINGNGVEDSNRSLGSIGASSGNHRLRPHSAFPRFNSFIHHVRPSMSMMGMQQQQLQHQKLQQQQQHSVGAPAAAATAAASSTADLGAAAGLPPPTASEGKEVMHESEMQSPFTCGPHLGTGLSSGGGVGVRMSLLKALAFDEDAEVATVPGLSPSDAMPTATASGTDAGSAVGSKQPSQQHCERSTGDGGASTGAAATAAAALEVGSAVAAASQQGSKKQLQLPEQQLLLLPQTQSQRCLAQQMSLAQQKSFTKQQSLPQQPSQGRVTDPSPAAAVEPECWHEMWATAAQDPVSQRDVIILTQTDVTAKVIAERHLALVMETEHRLVEQLFPRHILQYITEEWTSNSAAVNAMTGSAAASAPDGAHAGGGAGAEGHKAAGAGAPPTSGRGQRWRPVVRDCNALATWHPEVTLLFADIKGFTPLCKEVEPRQVMALLNALYSRFDAMLDTFGVYKVETIGDCYFVAGGLICEDEDGMAAVRDCGSKEDPLHAERVFMFARAMLAAAREVPIPTNGEPVEIRIGIHTGPVVSGVVGTRMPRFCLFGDTVNTASRMESTGVPGAIHASQATYARLQRNEQWQPTGGIEVKGKGLMQTFLWRPAHAEEAPSLCYLDAGGSEDPQVQAPASFAGLGLEPVQEVPSPLQLPEHHNEGSTQQGPGDDASGAPDNSVTSNPKGSGFVNFFERLSFDGFGIARPEGAPSAGAGAADGENAVIEMV</sequence>
<keyword evidence="4" id="KW-1133">Transmembrane helix</keyword>
<dbReference type="SMART" id="SM00044">
    <property type="entry name" value="CYCc"/>
    <property type="match status" value="1"/>
</dbReference>
<dbReference type="EMBL" id="BMAR01000069">
    <property type="protein sequence ID" value="GFR52675.1"/>
    <property type="molecule type" value="Genomic_DNA"/>
</dbReference>
<feature type="compositionally biased region" description="Low complexity" evidence="8">
    <location>
        <begin position="898"/>
        <end position="912"/>
    </location>
</feature>
<feature type="compositionally biased region" description="Polar residues" evidence="8">
    <location>
        <begin position="989"/>
        <end position="1004"/>
    </location>
</feature>
<keyword evidence="2" id="KW-0812">Transmembrane</keyword>
<dbReference type="Proteomes" id="UP001054857">
    <property type="component" value="Unassembled WGS sequence"/>
</dbReference>
<dbReference type="PANTHER" id="PTHR11920">
    <property type="entry name" value="GUANYLYL CYCLASE"/>
    <property type="match status" value="1"/>
</dbReference>
<dbReference type="PROSITE" id="PS00452">
    <property type="entry name" value="GUANYLATE_CYCLASE_1"/>
    <property type="match status" value="1"/>
</dbReference>
<dbReference type="InterPro" id="IPR029787">
    <property type="entry name" value="Nucleotide_cyclase"/>
</dbReference>
<dbReference type="InterPro" id="IPR001054">
    <property type="entry name" value="A/G_cyclase"/>
</dbReference>
<dbReference type="Gene3D" id="3.30.70.1230">
    <property type="entry name" value="Nucleotide cyclase"/>
    <property type="match status" value="1"/>
</dbReference>
<dbReference type="GO" id="GO:0000166">
    <property type="term" value="F:nucleotide binding"/>
    <property type="evidence" value="ECO:0007669"/>
    <property type="project" value="UniProtKB-KW"/>
</dbReference>
<dbReference type="GO" id="GO:0005886">
    <property type="term" value="C:plasma membrane"/>
    <property type="evidence" value="ECO:0007669"/>
    <property type="project" value="TreeGrafter"/>
</dbReference>
<name>A0AAD3E2U1_9CHLO</name>
<feature type="region of interest" description="Disordered" evidence="8">
    <location>
        <begin position="989"/>
        <end position="1010"/>
    </location>
</feature>
<dbReference type="PANTHER" id="PTHR11920:SF335">
    <property type="entry name" value="GUANYLATE CYCLASE"/>
    <property type="match status" value="1"/>
</dbReference>
<evidence type="ECO:0000256" key="6">
    <source>
        <dbReference type="ARBA" id="ARBA00023239"/>
    </source>
</evidence>
<keyword evidence="5" id="KW-0472">Membrane</keyword>
<evidence type="ECO:0000256" key="8">
    <source>
        <dbReference type="SAM" id="MobiDB-lite"/>
    </source>
</evidence>
<proteinExistence type="inferred from homology"/>
<evidence type="ECO:0000256" key="3">
    <source>
        <dbReference type="ARBA" id="ARBA00022741"/>
    </source>
</evidence>
<keyword evidence="11" id="KW-1185">Reference proteome</keyword>
<dbReference type="GO" id="GO:0001653">
    <property type="term" value="F:peptide receptor activity"/>
    <property type="evidence" value="ECO:0007669"/>
    <property type="project" value="TreeGrafter"/>
</dbReference>
<dbReference type="GO" id="GO:0007168">
    <property type="term" value="P:receptor guanylyl cyclase signaling pathway"/>
    <property type="evidence" value="ECO:0007669"/>
    <property type="project" value="TreeGrafter"/>
</dbReference>
<feature type="compositionally biased region" description="Low complexity" evidence="8">
    <location>
        <begin position="789"/>
        <end position="828"/>
    </location>
</feature>
<evidence type="ECO:0000313" key="11">
    <source>
        <dbReference type="Proteomes" id="UP001054857"/>
    </source>
</evidence>
<accession>A0AAD3E2U1</accession>
<dbReference type="GO" id="GO:0004383">
    <property type="term" value="F:guanylate cyclase activity"/>
    <property type="evidence" value="ECO:0007669"/>
    <property type="project" value="TreeGrafter"/>
</dbReference>
<dbReference type="PROSITE" id="PS50125">
    <property type="entry name" value="GUANYLATE_CYCLASE_2"/>
    <property type="match status" value="1"/>
</dbReference>
<comment type="similarity">
    <text evidence="7">Belongs to the adenylyl cyclase class-4/guanylyl cyclase family.</text>
</comment>
<dbReference type="InterPro" id="IPR018297">
    <property type="entry name" value="A/G_cyclase_CS"/>
</dbReference>
<feature type="region of interest" description="Disordered" evidence="8">
    <location>
        <begin position="887"/>
        <end position="931"/>
    </location>
</feature>
<dbReference type="GO" id="GO:0004016">
    <property type="term" value="F:adenylate cyclase activity"/>
    <property type="evidence" value="ECO:0007669"/>
    <property type="project" value="TreeGrafter"/>
</dbReference>
<organism evidence="10 11">
    <name type="scientific">Astrephomene gubernaculifera</name>
    <dbReference type="NCBI Taxonomy" id="47775"/>
    <lineage>
        <taxon>Eukaryota</taxon>
        <taxon>Viridiplantae</taxon>
        <taxon>Chlorophyta</taxon>
        <taxon>core chlorophytes</taxon>
        <taxon>Chlorophyceae</taxon>
        <taxon>CS clade</taxon>
        <taxon>Chlamydomonadales</taxon>
        <taxon>Astrephomenaceae</taxon>
        <taxon>Astrephomene</taxon>
    </lineage>
</organism>
<comment type="caution">
    <text evidence="10">The sequence shown here is derived from an EMBL/GenBank/DDBJ whole genome shotgun (WGS) entry which is preliminary data.</text>
</comment>
<dbReference type="InterPro" id="IPR050401">
    <property type="entry name" value="Cyclic_nucleotide_synthase"/>
</dbReference>